<evidence type="ECO:0000313" key="3">
    <source>
        <dbReference type="EMBL" id="KAJ3505356.1"/>
    </source>
</evidence>
<evidence type="ECO:0000313" key="4">
    <source>
        <dbReference type="Proteomes" id="UP001148786"/>
    </source>
</evidence>
<gene>
    <name evidence="3" type="ORF">NLJ89_g7459</name>
</gene>
<dbReference type="OrthoDB" id="20273at2759"/>
<evidence type="ECO:0000256" key="1">
    <source>
        <dbReference type="SAM" id="MobiDB-lite"/>
    </source>
</evidence>
<keyword evidence="4" id="KW-1185">Reference proteome</keyword>
<dbReference type="Proteomes" id="UP001148786">
    <property type="component" value="Unassembled WGS sequence"/>
</dbReference>
<accession>A0A9W8JXB8</accession>
<feature type="domain" description="Late embryogenesis abundant protein LEA-2 subgroup" evidence="2">
    <location>
        <begin position="189"/>
        <end position="279"/>
    </location>
</feature>
<dbReference type="EMBL" id="JANKHO010000893">
    <property type="protein sequence ID" value="KAJ3505356.1"/>
    <property type="molecule type" value="Genomic_DNA"/>
</dbReference>
<dbReference type="InterPro" id="IPR004864">
    <property type="entry name" value="LEA_2"/>
</dbReference>
<sequence>MSYRDPYTGHYAAGVSSQYQNNQQGYPEPAQEYPNVYPSHQTYDSTGADPYNPYATNKQGYRDDREGADIQYDYGYGYSENAAGNYGYPPVQRSGTQKSRVSRKSKPSVSVVPVRKEGSGFEQGEFTPQHRTRKARTPRALREYRIVLSLALWIRPPSIKIGEVETMTTNGSPIQQITNGIQINFGVDISVNNPNYFSVDFKKIQAEIFYPIDDTPVGGGTASEIVIKSNAQTNFTFPFSLVYTSTEDPQSRVILDIAQKCGVIGGARSQLTVDYKITLDIRILLVTISPVISNSFRFDCPLQASDISKFLGGAIGG</sequence>
<feature type="compositionally biased region" description="Polar residues" evidence="1">
    <location>
        <begin position="15"/>
        <end position="25"/>
    </location>
</feature>
<organism evidence="3 4">
    <name type="scientific">Agrocybe chaxingu</name>
    <dbReference type="NCBI Taxonomy" id="84603"/>
    <lineage>
        <taxon>Eukaryota</taxon>
        <taxon>Fungi</taxon>
        <taxon>Dikarya</taxon>
        <taxon>Basidiomycota</taxon>
        <taxon>Agaricomycotina</taxon>
        <taxon>Agaricomycetes</taxon>
        <taxon>Agaricomycetidae</taxon>
        <taxon>Agaricales</taxon>
        <taxon>Agaricineae</taxon>
        <taxon>Strophariaceae</taxon>
        <taxon>Agrocybe</taxon>
    </lineage>
</organism>
<dbReference type="Pfam" id="PF03168">
    <property type="entry name" value="LEA_2"/>
    <property type="match status" value="1"/>
</dbReference>
<protein>
    <recommendedName>
        <fullName evidence="2">Late embryogenesis abundant protein LEA-2 subgroup domain-containing protein</fullName>
    </recommendedName>
</protein>
<feature type="region of interest" description="Disordered" evidence="1">
    <location>
        <begin position="87"/>
        <end position="113"/>
    </location>
</feature>
<evidence type="ECO:0000259" key="2">
    <source>
        <dbReference type="Pfam" id="PF03168"/>
    </source>
</evidence>
<name>A0A9W8JXB8_9AGAR</name>
<proteinExistence type="predicted"/>
<dbReference type="Gene3D" id="2.60.40.1820">
    <property type="match status" value="1"/>
</dbReference>
<dbReference type="AlphaFoldDB" id="A0A9W8JXB8"/>
<comment type="caution">
    <text evidence="3">The sequence shown here is derived from an EMBL/GenBank/DDBJ whole genome shotgun (WGS) entry which is preliminary data.</text>
</comment>
<feature type="region of interest" description="Disordered" evidence="1">
    <location>
        <begin position="1"/>
        <end position="61"/>
    </location>
</feature>
<reference evidence="3" key="1">
    <citation type="submission" date="2022-07" db="EMBL/GenBank/DDBJ databases">
        <title>Genome Sequence of Agrocybe chaxingu.</title>
        <authorList>
            <person name="Buettner E."/>
        </authorList>
    </citation>
    <scope>NUCLEOTIDE SEQUENCE</scope>
    <source>
        <strain evidence="3">MP-N11</strain>
    </source>
</reference>
<dbReference type="SUPFAM" id="SSF117070">
    <property type="entry name" value="LEA14-like"/>
    <property type="match status" value="1"/>
</dbReference>